<protein>
    <recommendedName>
        <fullName evidence="3">DUF3006 domain-containing protein</fullName>
    </recommendedName>
</protein>
<evidence type="ECO:0000313" key="2">
    <source>
        <dbReference type="Proteomes" id="UP001596439"/>
    </source>
</evidence>
<reference evidence="2" key="1">
    <citation type="journal article" date="2019" name="Int. J. Syst. Evol. Microbiol.">
        <title>The Global Catalogue of Microorganisms (GCM) 10K type strain sequencing project: providing services to taxonomists for standard genome sequencing and annotation.</title>
        <authorList>
            <consortium name="The Broad Institute Genomics Platform"/>
            <consortium name="The Broad Institute Genome Sequencing Center for Infectious Disease"/>
            <person name="Wu L."/>
            <person name="Ma J."/>
        </authorList>
    </citation>
    <scope>NUCLEOTIDE SEQUENCE [LARGE SCALE GENOMIC DNA]</scope>
    <source>
        <strain evidence="2">CCUG 55590</strain>
    </source>
</reference>
<sequence>MATFTGYIAEVLEGKIRVAPSREAEPFDGIVFHLEEQFLEETPLLVGQYVKVEHDEQMTRSLPPQTTAHRIDVL</sequence>
<gene>
    <name evidence="1" type="ORF">ACFQO8_02290</name>
</gene>
<accession>A0ABW2PLR3</accession>
<evidence type="ECO:0000313" key="1">
    <source>
        <dbReference type="EMBL" id="MFC7388955.1"/>
    </source>
</evidence>
<evidence type="ECO:0008006" key="3">
    <source>
        <dbReference type="Google" id="ProtNLM"/>
    </source>
</evidence>
<proteinExistence type="predicted"/>
<comment type="caution">
    <text evidence="1">The sequence shown here is derived from an EMBL/GenBank/DDBJ whole genome shotgun (WGS) entry which is preliminary data.</text>
</comment>
<name>A0ABW2PLR3_9BACL</name>
<keyword evidence="2" id="KW-1185">Reference proteome</keyword>
<organism evidence="1 2">
    <name type="scientific">Exiguobacterium aestuarii</name>
    <dbReference type="NCBI Taxonomy" id="273527"/>
    <lineage>
        <taxon>Bacteria</taxon>
        <taxon>Bacillati</taxon>
        <taxon>Bacillota</taxon>
        <taxon>Bacilli</taxon>
        <taxon>Bacillales</taxon>
        <taxon>Bacillales Family XII. Incertae Sedis</taxon>
        <taxon>Exiguobacterium</taxon>
    </lineage>
</organism>
<dbReference type="EMBL" id="JBHTCE010000001">
    <property type="protein sequence ID" value="MFC7388955.1"/>
    <property type="molecule type" value="Genomic_DNA"/>
</dbReference>
<dbReference type="RefSeq" id="WP_214786589.1">
    <property type="nucleotide sequence ID" value="NZ_JANIEL010000024.1"/>
</dbReference>
<dbReference type="Proteomes" id="UP001596439">
    <property type="component" value="Unassembled WGS sequence"/>
</dbReference>